<evidence type="ECO:0000313" key="5">
    <source>
        <dbReference type="EMBL" id="HIR70105.1"/>
    </source>
</evidence>
<reference evidence="5" key="1">
    <citation type="submission" date="2020-10" db="EMBL/GenBank/DDBJ databases">
        <authorList>
            <person name="Gilroy R."/>
        </authorList>
    </citation>
    <scope>NUCLEOTIDE SEQUENCE</scope>
    <source>
        <strain evidence="5">ChiSjej5B23-6657</strain>
    </source>
</reference>
<sequence length="59" mass="6479">MSNRVTYILAGGQLSLPFLKEQLNRHSDRTIIAADRGLEACVSLGIEPDFVIGDFDSLD</sequence>
<proteinExistence type="predicted"/>
<name>A0A9D1E821_9FIRM</name>
<keyword evidence="4" id="KW-0067">ATP-binding</keyword>
<evidence type="ECO:0000256" key="4">
    <source>
        <dbReference type="ARBA" id="ARBA00022840"/>
    </source>
</evidence>
<keyword evidence="3" id="KW-0418">Kinase</keyword>
<dbReference type="Gene3D" id="3.40.50.10240">
    <property type="entry name" value="Thiamin pyrophosphokinase, catalytic domain"/>
    <property type="match status" value="1"/>
</dbReference>
<comment type="caution">
    <text evidence="5">The sequence shown here is derived from an EMBL/GenBank/DDBJ whole genome shotgun (WGS) entry which is preliminary data.</text>
</comment>
<dbReference type="GO" id="GO:0004788">
    <property type="term" value="F:thiamine diphosphokinase activity"/>
    <property type="evidence" value="ECO:0007669"/>
    <property type="project" value="InterPro"/>
</dbReference>
<evidence type="ECO:0000313" key="6">
    <source>
        <dbReference type="Proteomes" id="UP000823912"/>
    </source>
</evidence>
<dbReference type="SUPFAM" id="SSF63999">
    <property type="entry name" value="Thiamin pyrophosphokinase, catalytic domain"/>
    <property type="match status" value="1"/>
</dbReference>
<dbReference type="GO" id="GO:0005524">
    <property type="term" value="F:ATP binding"/>
    <property type="evidence" value="ECO:0007669"/>
    <property type="project" value="UniProtKB-KW"/>
</dbReference>
<reference evidence="5" key="2">
    <citation type="journal article" date="2021" name="PeerJ">
        <title>Extensive microbial diversity within the chicken gut microbiome revealed by metagenomics and culture.</title>
        <authorList>
            <person name="Gilroy R."/>
            <person name="Ravi A."/>
            <person name="Getino M."/>
            <person name="Pursley I."/>
            <person name="Horton D.L."/>
            <person name="Alikhan N.F."/>
            <person name="Baker D."/>
            <person name="Gharbi K."/>
            <person name="Hall N."/>
            <person name="Watson M."/>
            <person name="Adriaenssens E.M."/>
            <person name="Foster-Nyarko E."/>
            <person name="Jarju S."/>
            <person name="Secka A."/>
            <person name="Antonio M."/>
            <person name="Oren A."/>
            <person name="Chaudhuri R.R."/>
            <person name="La Ragione R."/>
            <person name="Hildebrand F."/>
            <person name="Pallen M.J."/>
        </authorList>
    </citation>
    <scope>NUCLEOTIDE SEQUENCE</scope>
    <source>
        <strain evidence="5">ChiSjej5B23-6657</strain>
    </source>
</reference>
<dbReference type="EMBL" id="DVHM01000039">
    <property type="protein sequence ID" value="HIR70105.1"/>
    <property type="molecule type" value="Genomic_DNA"/>
</dbReference>
<keyword evidence="2" id="KW-0547">Nucleotide-binding</keyword>
<dbReference type="AlphaFoldDB" id="A0A9D1E821"/>
<dbReference type="Proteomes" id="UP000823912">
    <property type="component" value="Unassembled WGS sequence"/>
</dbReference>
<evidence type="ECO:0000256" key="1">
    <source>
        <dbReference type="ARBA" id="ARBA00022679"/>
    </source>
</evidence>
<dbReference type="GO" id="GO:0016301">
    <property type="term" value="F:kinase activity"/>
    <property type="evidence" value="ECO:0007669"/>
    <property type="project" value="UniProtKB-KW"/>
</dbReference>
<gene>
    <name evidence="5" type="ORF">IAA55_02350</name>
</gene>
<evidence type="ECO:0000256" key="2">
    <source>
        <dbReference type="ARBA" id="ARBA00022741"/>
    </source>
</evidence>
<accession>A0A9D1E821</accession>
<protein>
    <submittedName>
        <fullName evidence="5">Thiamine diphosphokinase</fullName>
    </submittedName>
</protein>
<evidence type="ECO:0000256" key="3">
    <source>
        <dbReference type="ARBA" id="ARBA00022777"/>
    </source>
</evidence>
<feature type="non-terminal residue" evidence="5">
    <location>
        <position position="59"/>
    </location>
</feature>
<dbReference type="InterPro" id="IPR036759">
    <property type="entry name" value="TPK_catalytic_sf"/>
</dbReference>
<dbReference type="GO" id="GO:0009229">
    <property type="term" value="P:thiamine diphosphate biosynthetic process"/>
    <property type="evidence" value="ECO:0007669"/>
    <property type="project" value="InterPro"/>
</dbReference>
<organism evidence="5 6">
    <name type="scientific">Candidatus Pullilachnospira gallistercoris</name>
    <dbReference type="NCBI Taxonomy" id="2840911"/>
    <lineage>
        <taxon>Bacteria</taxon>
        <taxon>Bacillati</taxon>
        <taxon>Bacillota</taxon>
        <taxon>Clostridia</taxon>
        <taxon>Lachnospirales</taxon>
        <taxon>Lachnospiraceae</taxon>
        <taxon>Lachnospiraceae incertae sedis</taxon>
        <taxon>Candidatus Pullilachnospira</taxon>
    </lineage>
</organism>
<keyword evidence="1" id="KW-0808">Transferase</keyword>